<dbReference type="InterPro" id="IPR004572">
    <property type="entry name" value="Protoporphyrinogen_oxidase"/>
</dbReference>
<evidence type="ECO:0000256" key="4">
    <source>
        <dbReference type="ARBA" id="ARBA00023002"/>
    </source>
</evidence>
<dbReference type="SUPFAM" id="SSF54373">
    <property type="entry name" value="FAD-linked reductases, C-terminal domain"/>
    <property type="match status" value="1"/>
</dbReference>
<evidence type="ECO:0000256" key="6">
    <source>
        <dbReference type="RuleBase" id="RU364052"/>
    </source>
</evidence>
<comment type="cofactor">
    <cofactor evidence="1 6">
        <name>FAD</name>
        <dbReference type="ChEBI" id="CHEBI:57692"/>
    </cofactor>
</comment>
<evidence type="ECO:0000313" key="10">
    <source>
        <dbReference type="Proteomes" id="UP000183788"/>
    </source>
</evidence>
<evidence type="ECO:0000313" key="9">
    <source>
        <dbReference type="EMBL" id="WQG89230.1"/>
    </source>
</evidence>
<dbReference type="PANTHER" id="PTHR42923">
    <property type="entry name" value="PROTOPORPHYRINOGEN OXIDASE"/>
    <property type="match status" value="1"/>
</dbReference>
<dbReference type="Proteomes" id="UP001326715">
    <property type="component" value="Chromosome"/>
</dbReference>
<organism evidence="8 10">
    <name type="scientific">Chitinophaga sancti</name>
    <dbReference type="NCBI Taxonomy" id="1004"/>
    <lineage>
        <taxon>Bacteria</taxon>
        <taxon>Pseudomonadati</taxon>
        <taxon>Bacteroidota</taxon>
        <taxon>Chitinophagia</taxon>
        <taxon>Chitinophagales</taxon>
        <taxon>Chitinophagaceae</taxon>
        <taxon>Chitinophaga</taxon>
    </lineage>
</organism>
<evidence type="ECO:0000256" key="3">
    <source>
        <dbReference type="ARBA" id="ARBA00022827"/>
    </source>
</evidence>
<evidence type="ECO:0000313" key="8">
    <source>
        <dbReference type="EMBL" id="SFW60551.1"/>
    </source>
</evidence>
<dbReference type="EC" id="1.3.3.15" evidence="6"/>
<evidence type="ECO:0000259" key="7">
    <source>
        <dbReference type="Pfam" id="PF01593"/>
    </source>
</evidence>
<dbReference type="Gene3D" id="1.10.3110.10">
    <property type="entry name" value="protoporphyrinogen ix oxidase, domain 3"/>
    <property type="match status" value="1"/>
</dbReference>
<dbReference type="SUPFAM" id="SSF51905">
    <property type="entry name" value="FAD/NAD(P)-binding domain"/>
    <property type="match status" value="1"/>
</dbReference>
<dbReference type="UniPathway" id="UPA00252"/>
<dbReference type="GO" id="GO:0006783">
    <property type="term" value="P:heme biosynthetic process"/>
    <property type="evidence" value="ECO:0007669"/>
    <property type="project" value="UniProtKB-UniRule"/>
</dbReference>
<proteinExistence type="inferred from homology"/>
<feature type="domain" description="Amine oxidase" evidence="7">
    <location>
        <begin position="14"/>
        <end position="446"/>
    </location>
</feature>
<reference evidence="9 11" key="2">
    <citation type="submission" date="2023-11" db="EMBL/GenBank/DDBJ databases">
        <title>MicrobeMod: A computational toolkit for identifying prokaryotic methylation and restriction-modification with nanopore sequencing.</title>
        <authorList>
            <person name="Crits-Christoph A."/>
            <person name="Kang S.C."/>
            <person name="Lee H."/>
            <person name="Ostrov N."/>
        </authorList>
    </citation>
    <scope>NUCLEOTIDE SEQUENCE [LARGE SCALE GENOMIC DNA]</scope>
    <source>
        <strain evidence="9 11">ATCC 23090</strain>
    </source>
</reference>
<evidence type="ECO:0000256" key="1">
    <source>
        <dbReference type="ARBA" id="ARBA00001974"/>
    </source>
</evidence>
<dbReference type="OrthoDB" id="9805195at2"/>
<comment type="pathway">
    <text evidence="6">Porphyrin-containing compound metabolism; protoheme biosynthesis.</text>
</comment>
<comment type="similarity">
    <text evidence="6">Belongs to the protoporphyrinogen/coproporphyrinogen oxidase family. Coproporphyrinogen III oxidase subfamily.</text>
</comment>
<gene>
    <name evidence="9" type="primary">hemG</name>
    <name evidence="8" type="ORF">SAMN05661012_02887</name>
    <name evidence="9" type="ORF">SR876_30330</name>
</gene>
<dbReference type="Proteomes" id="UP000183788">
    <property type="component" value="Unassembled WGS sequence"/>
</dbReference>
<dbReference type="PANTHER" id="PTHR42923:SF3">
    <property type="entry name" value="PROTOPORPHYRINOGEN OXIDASE"/>
    <property type="match status" value="1"/>
</dbReference>
<name>A0A1K1QKR6_9BACT</name>
<dbReference type="AlphaFoldDB" id="A0A1K1QKR6"/>
<dbReference type="InterPro" id="IPR002937">
    <property type="entry name" value="Amino_oxidase"/>
</dbReference>
<dbReference type="InterPro" id="IPR036188">
    <property type="entry name" value="FAD/NAD-bd_sf"/>
</dbReference>
<evidence type="ECO:0000256" key="5">
    <source>
        <dbReference type="ARBA" id="ARBA00023133"/>
    </source>
</evidence>
<keyword evidence="5 6" id="KW-0350">Heme biosynthesis</keyword>
<dbReference type="STRING" id="1004.SAMN05661012_02887"/>
<accession>A0A1K1QKR6</accession>
<sequence>MDTHQPVIIVGAGIAGLTVAYELQKKGIPYQILEAGDKAGGVIRSLHIDGYELDAGPNSIGATPDTLSFLTEIGLKDVVMEASAASKNRFLVRNGQLHGISPNPVKIISSKYVSGGAKWRLFTESFRKANRTIQEESVSSFVTRRFGTEIMEYVFEPVLSGIYAGNPEKLSIQEVLPMLPKWEKTYGSVTKGMMKSKGEMGGRKIVAFKGGNQVLPERLVSLLTTPVKLGVKVTGVTKGAADYIVQYEENGQTQMLNAKQVIFTTPSYATANAITTLDCDLSAALRDLHYPHMGVLHLGFGKEAKDKIPEGFGFLVPHAENKHFLGAICNSAVFPSRAPEGKVLFTVFVGGAQQESLFDEMGATQLQLTVVKEFMELLGLTTPPELQQFSEWQKAIPQLNVGFAATRGKIRIFEKQYPGIIIAGNYVTGVSIPGIIAGARTIADRI</sequence>
<keyword evidence="2 6" id="KW-0285">Flavoprotein</keyword>
<dbReference type="Pfam" id="PF01593">
    <property type="entry name" value="Amino_oxidase"/>
    <property type="match status" value="1"/>
</dbReference>
<keyword evidence="3 6" id="KW-0274">FAD</keyword>
<comment type="function">
    <text evidence="6">Involved in coproporphyrin-dependent heme b biosynthesis. Catalyzes the oxidation of coproporphyrinogen III to coproporphyrin III.</text>
</comment>
<dbReference type="InterPro" id="IPR050464">
    <property type="entry name" value="Zeta_carotene_desat/Oxidored"/>
</dbReference>
<keyword evidence="4 6" id="KW-0560">Oxidoreductase</keyword>
<dbReference type="EMBL" id="CP140154">
    <property type="protein sequence ID" value="WQG89230.1"/>
    <property type="molecule type" value="Genomic_DNA"/>
</dbReference>
<dbReference type="GO" id="GO:0004729">
    <property type="term" value="F:oxygen-dependent protoporphyrinogen oxidase activity"/>
    <property type="evidence" value="ECO:0007669"/>
    <property type="project" value="UniProtKB-UniRule"/>
</dbReference>
<dbReference type="NCBIfam" id="TIGR00562">
    <property type="entry name" value="proto_IX_ox"/>
    <property type="match status" value="1"/>
</dbReference>
<dbReference type="Gene3D" id="3.90.660.20">
    <property type="entry name" value="Protoporphyrinogen oxidase, mitochondrial, domain 2"/>
    <property type="match status" value="1"/>
</dbReference>
<dbReference type="GO" id="GO:0005737">
    <property type="term" value="C:cytoplasm"/>
    <property type="evidence" value="ECO:0007669"/>
    <property type="project" value="UniProtKB-SubCell"/>
</dbReference>
<comment type="catalytic activity">
    <reaction evidence="6">
        <text>coproporphyrinogen III + 3 O2 = coproporphyrin III + 3 H2O2</text>
        <dbReference type="Rhea" id="RHEA:43436"/>
        <dbReference type="ChEBI" id="CHEBI:15379"/>
        <dbReference type="ChEBI" id="CHEBI:16240"/>
        <dbReference type="ChEBI" id="CHEBI:57309"/>
        <dbReference type="ChEBI" id="CHEBI:131725"/>
        <dbReference type="EC" id="1.3.3.15"/>
    </reaction>
</comment>
<protein>
    <recommendedName>
        <fullName evidence="6">Coproporphyrinogen III oxidase</fullName>
        <ecNumber evidence="6">1.3.3.15</ecNumber>
    </recommendedName>
</protein>
<keyword evidence="11" id="KW-1185">Reference proteome</keyword>
<dbReference type="EMBL" id="FPIZ01000008">
    <property type="protein sequence ID" value="SFW60551.1"/>
    <property type="molecule type" value="Genomic_DNA"/>
</dbReference>
<dbReference type="Gene3D" id="3.50.50.60">
    <property type="entry name" value="FAD/NAD(P)-binding domain"/>
    <property type="match status" value="1"/>
</dbReference>
<keyword evidence="6" id="KW-0963">Cytoplasm</keyword>
<evidence type="ECO:0000313" key="11">
    <source>
        <dbReference type="Proteomes" id="UP001326715"/>
    </source>
</evidence>
<evidence type="ECO:0000256" key="2">
    <source>
        <dbReference type="ARBA" id="ARBA00022630"/>
    </source>
</evidence>
<comment type="subcellular location">
    <subcellularLocation>
        <location evidence="6">Cytoplasm</location>
    </subcellularLocation>
</comment>
<dbReference type="RefSeq" id="WP_072361265.1">
    <property type="nucleotide sequence ID" value="NZ_CP139972.1"/>
</dbReference>
<reference evidence="8 10" key="1">
    <citation type="submission" date="2016-11" db="EMBL/GenBank/DDBJ databases">
        <authorList>
            <person name="Jaros S."/>
            <person name="Januszkiewicz K."/>
            <person name="Wedrychowicz H."/>
        </authorList>
    </citation>
    <scope>NUCLEOTIDE SEQUENCE [LARGE SCALE GENOMIC DNA]</scope>
    <source>
        <strain evidence="8 10">DSM 784</strain>
    </source>
</reference>